<evidence type="ECO:0000256" key="1">
    <source>
        <dbReference type="ARBA" id="ARBA00001198"/>
    </source>
</evidence>
<dbReference type="SUPFAM" id="SSF56235">
    <property type="entry name" value="N-terminal nucleophile aminohydrolases (Ntn hydrolases)"/>
    <property type="match status" value="1"/>
</dbReference>
<evidence type="ECO:0000256" key="5">
    <source>
        <dbReference type="ARBA" id="ARBA00022801"/>
    </source>
</evidence>
<evidence type="ECO:0000256" key="2">
    <source>
        <dbReference type="ARBA" id="ARBA00022490"/>
    </source>
</evidence>
<dbReference type="InterPro" id="IPR001353">
    <property type="entry name" value="Proteasome_sua/b"/>
</dbReference>
<keyword evidence="8" id="KW-0865">Zymogen</keyword>
<dbReference type="NCBIfam" id="TIGR03690">
    <property type="entry name" value="20S_bact_beta"/>
    <property type="match status" value="1"/>
</dbReference>
<evidence type="ECO:0000313" key="11">
    <source>
        <dbReference type="Proteomes" id="UP000216533"/>
    </source>
</evidence>
<evidence type="ECO:0000256" key="6">
    <source>
        <dbReference type="ARBA" id="ARBA00022813"/>
    </source>
</evidence>
<dbReference type="AlphaFoldDB" id="A0A255E4L6"/>
<dbReference type="GO" id="GO:0005737">
    <property type="term" value="C:cytoplasm"/>
    <property type="evidence" value="ECO:0007669"/>
    <property type="project" value="TreeGrafter"/>
</dbReference>
<sequence length="266" mass="28247">MNLPGLEAYLRADTASFTEFLSQVAPHQLPSGQGEHLAPHGTTVVAAMHEGGVLMAGDRRATMGHAIAYREVKKVHEADDQTVIGIAGTAGVAIELVKLYQVELEHYEKMEGTQLSFAGKGSRLSGMLRATMGRAMQGLAAIPLLAGWDGDRGAIFAFDIAGGRYPERHRAAIGSGAVHAIGALRKLHDPAGSRDQAIRATLHALWDAADQDAGTGGIDLGRQIYPQLYTVEATGVRELSDSDVQSAIEAVVTDRQQHPDGPRADL</sequence>
<dbReference type="CDD" id="cd01906">
    <property type="entry name" value="proteasome_protease_HslV"/>
    <property type="match status" value="1"/>
</dbReference>
<comment type="caution">
    <text evidence="10">The sequence shown here is derived from an EMBL/GenBank/DDBJ whole genome shotgun (WGS) entry which is preliminary data.</text>
</comment>
<evidence type="ECO:0000256" key="3">
    <source>
        <dbReference type="ARBA" id="ARBA00022670"/>
    </source>
</evidence>
<dbReference type="Pfam" id="PF00227">
    <property type="entry name" value="Proteasome"/>
    <property type="match status" value="1"/>
</dbReference>
<dbReference type="InterPro" id="IPR022483">
    <property type="entry name" value="PSB_actinobac"/>
</dbReference>
<dbReference type="InterPro" id="IPR029055">
    <property type="entry name" value="Ntn_hydrolases_N"/>
</dbReference>
<evidence type="ECO:0000256" key="4">
    <source>
        <dbReference type="ARBA" id="ARBA00022698"/>
    </source>
</evidence>
<keyword evidence="4" id="KW-0888">Threonine protease</keyword>
<accession>A0A255E4L6</accession>
<gene>
    <name evidence="10" type="primary">prcB</name>
    <name evidence="10" type="ORF">CGZ92_09080</name>
</gene>
<keyword evidence="6" id="KW-0068">Autocatalytic cleavage</keyword>
<evidence type="ECO:0000256" key="9">
    <source>
        <dbReference type="NCBIfam" id="TIGR03690"/>
    </source>
</evidence>
<name>A0A255E4L6_9ACTN</name>
<proteinExistence type="predicted"/>
<organism evidence="10 11">
    <name type="scientific">Parenemella sanctibonifatiensis</name>
    <dbReference type="NCBI Taxonomy" id="2016505"/>
    <lineage>
        <taxon>Bacteria</taxon>
        <taxon>Bacillati</taxon>
        <taxon>Actinomycetota</taxon>
        <taxon>Actinomycetes</taxon>
        <taxon>Propionibacteriales</taxon>
        <taxon>Propionibacteriaceae</taxon>
        <taxon>Parenemella</taxon>
    </lineage>
</organism>
<dbReference type="Gene3D" id="3.60.20.10">
    <property type="entry name" value="Glutamine Phosphoribosylpyrophosphate, subunit 1, domain 1"/>
    <property type="match status" value="1"/>
</dbReference>
<dbReference type="RefSeq" id="WP_094451056.1">
    <property type="nucleotide sequence ID" value="NZ_NMVI01000018.1"/>
</dbReference>
<dbReference type="PANTHER" id="PTHR32194:SF0">
    <property type="entry name" value="ATP-DEPENDENT PROTEASE SUBUNIT HSLV"/>
    <property type="match status" value="1"/>
</dbReference>
<dbReference type="PROSITE" id="PS51476">
    <property type="entry name" value="PROTEASOME_BETA_2"/>
    <property type="match status" value="1"/>
</dbReference>
<keyword evidence="7 10" id="KW-0647">Proteasome</keyword>
<evidence type="ECO:0000256" key="7">
    <source>
        <dbReference type="ARBA" id="ARBA00022942"/>
    </source>
</evidence>
<dbReference type="Proteomes" id="UP000216533">
    <property type="component" value="Unassembled WGS sequence"/>
</dbReference>
<keyword evidence="5" id="KW-0378">Hydrolase</keyword>
<dbReference type="EMBL" id="NMVI01000018">
    <property type="protein sequence ID" value="OYN86489.1"/>
    <property type="molecule type" value="Genomic_DNA"/>
</dbReference>
<dbReference type="EC" id="3.4.25.1" evidence="9"/>
<evidence type="ECO:0000313" key="10">
    <source>
        <dbReference type="EMBL" id="OYN86489.1"/>
    </source>
</evidence>
<dbReference type="GO" id="GO:0005839">
    <property type="term" value="C:proteasome core complex"/>
    <property type="evidence" value="ECO:0007669"/>
    <property type="project" value="UniProtKB-UniRule"/>
</dbReference>
<comment type="catalytic activity">
    <reaction evidence="1">
        <text>Cleavage of peptide bonds with very broad specificity.</text>
        <dbReference type="EC" id="3.4.25.1"/>
    </reaction>
</comment>
<dbReference type="GO" id="GO:0010498">
    <property type="term" value="P:proteasomal protein catabolic process"/>
    <property type="evidence" value="ECO:0007669"/>
    <property type="project" value="UniProtKB-UniRule"/>
</dbReference>
<reference evidence="10 11" key="1">
    <citation type="submission" date="2017-07" db="EMBL/GenBank/DDBJ databases">
        <title>Draft whole genome sequences of clinical Proprionibacteriaceae strains.</title>
        <authorList>
            <person name="Bernier A.-M."/>
            <person name="Bernard K."/>
            <person name="Domingo M.-C."/>
        </authorList>
    </citation>
    <scope>NUCLEOTIDE SEQUENCE [LARGE SCALE GENOMIC DNA]</scope>
    <source>
        <strain evidence="10 11">NML 160184</strain>
    </source>
</reference>
<protein>
    <recommendedName>
        <fullName evidence="9">Proteasome subunit beta</fullName>
        <ecNumber evidence="9">3.4.25.1</ecNumber>
    </recommendedName>
</protein>
<dbReference type="InterPro" id="IPR023333">
    <property type="entry name" value="Proteasome_suB-type"/>
</dbReference>
<keyword evidence="2" id="KW-0963">Cytoplasm</keyword>
<keyword evidence="3" id="KW-0645">Protease</keyword>
<dbReference type="PANTHER" id="PTHR32194">
    <property type="entry name" value="METALLOPROTEASE TLDD"/>
    <property type="match status" value="1"/>
</dbReference>
<evidence type="ECO:0000256" key="8">
    <source>
        <dbReference type="ARBA" id="ARBA00023145"/>
    </source>
</evidence>
<dbReference type="GO" id="GO:0004298">
    <property type="term" value="F:threonine-type endopeptidase activity"/>
    <property type="evidence" value="ECO:0007669"/>
    <property type="project" value="UniProtKB-UniRule"/>
</dbReference>